<dbReference type="Proteomes" id="UP000308271">
    <property type="component" value="Unassembled WGS sequence"/>
</dbReference>
<evidence type="ECO:0000313" key="1">
    <source>
        <dbReference type="EMBL" id="TNJ38995.1"/>
    </source>
</evidence>
<comment type="caution">
    <text evidence="1">The sequence shown here is derived from an EMBL/GenBank/DDBJ whole genome shotgun (WGS) entry which is preliminary data.</text>
</comment>
<protein>
    <submittedName>
        <fullName evidence="1">Uncharacterized protein</fullName>
    </submittedName>
</protein>
<keyword evidence="2" id="KW-1185">Reference proteome</keyword>
<name>A0A5C4S6Q2_CHLTI</name>
<reference evidence="1 2" key="1">
    <citation type="submission" date="2019-05" db="EMBL/GenBank/DDBJ databases">
        <title>Draft Whole-Genome sequence of the green sulfur bacterium Chlorobaculum thiosulfatiphilum DSM 249.</title>
        <authorList>
            <person name="Meyer T.E."/>
            <person name="Kyndt J.A."/>
        </authorList>
    </citation>
    <scope>NUCLEOTIDE SEQUENCE [LARGE SCALE GENOMIC DNA]</scope>
    <source>
        <strain evidence="1 2">DSM 249</strain>
    </source>
</reference>
<dbReference type="EMBL" id="VDCH01000010">
    <property type="protein sequence ID" value="TNJ38995.1"/>
    <property type="molecule type" value="Genomic_DNA"/>
</dbReference>
<accession>A0A5C4S6Q2</accession>
<evidence type="ECO:0000313" key="2">
    <source>
        <dbReference type="Proteomes" id="UP000308271"/>
    </source>
</evidence>
<gene>
    <name evidence="1" type="ORF">FGF66_06165</name>
</gene>
<sequence>MVLRGVSREGLRFVISMTENSEPLAMDTPPEARYRHAKRTAKNRRKATSFSSVPELGGLTRPAWLNQHIVFGFHFALPSFWRQP</sequence>
<organism evidence="1 2">
    <name type="scientific">Chlorobaculum thiosulfatiphilum</name>
    <name type="common">Chlorobium limicola f.sp. thiosulfatophilum</name>
    <dbReference type="NCBI Taxonomy" id="115852"/>
    <lineage>
        <taxon>Bacteria</taxon>
        <taxon>Pseudomonadati</taxon>
        <taxon>Chlorobiota</taxon>
        <taxon>Chlorobiia</taxon>
        <taxon>Chlorobiales</taxon>
        <taxon>Chlorobiaceae</taxon>
        <taxon>Chlorobaculum</taxon>
    </lineage>
</organism>
<proteinExistence type="predicted"/>
<dbReference type="AlphaFoldDB" id="A0A5C4S6Q2"/>